<evidence type="ECO:0000256" key="1">
    <source>
        <dbReference type="SAM" id="MobiDB-lite"/>
    </source>
</evidence>
<dbReference type="EMBL" id="KK914332">
    <property type="protein sequence ID" value="KDP40393.1"/>
    <property type="molecule type" value="Genomic_DNA"/>
</dbReference>
<dbReference type="AlphaFoldDB" id="A0A067KZI7"/>
<dbReference type="Proteomes" id="UP000027138">
    <property type="component" value="Unassembled WGS sequence"/>
</dbReference>
<evidence type="ECO:0000313" key="2">
    <source>
        <dbReference type="EMBL" id="KDP40393.1"/>
    </source>
</evidence>
<evidence type="ECO:0008006" key="4">
    <source>
        <dbReference type="Google" id="ProtNLM"/>
    </source>
</evidence>
<organism evidence="2 3">
    <name type="scientific">Jatropha curcas</name>
    <name type="common">Barbados nut</name>
    <dbReference type="NCBI Taxonomy" id="180498"/>
    <lineage>
        <taxon>Eukaryota</taxon>
        <taxon>Viridiplantae</taxon>
        <taxon>Streptophyta</taxon>
        <taxon>Embryophyta</taxon>
        <taxon>Tracheophyta</taxon>
        <taxon>Spermatophyta</taxon>
        <taxon>Magnoliopsida</taxon>
        <taxon>eudicotyledons</taxon>
        <taxon>Gunneridae</taxon>
        <taxon>Pentapetalae</taxon>
        <taxon>rosids</taxon>
        <taxon>fabids</taxon>
        <taxon>Malpighiales</taxon>
        <taxon>Euphorbiaceae</taxon>
        <taxon>Crotonoideae</taxon>
        <taxon>Jatropheae</taxon>
        <taxon>Jatropha</taxon>
    </lineage>
</organism>
<feature type="region of interest" description="Disordered" evidence="1">
    <location>
        <begin position="50"/>
        <end position="70"/>
    </location>
</feature>
<accession>A0A067KZI7</accession>
<keyword evidence="3" id="KW-1185">Reference proteome</keyword>
<protein>
    <recommendedName>
        <fullName evidence="4">Aminotransferase-like plant mobile domain-containing protein</fullName>
    </recommendedName>
</protein>
<evidence type="ECO:0000313" key="3">
    <source>
        <dbReference type="Proteomes" id="UP000027138"/>
    </source>
</evidence>
<gene>
    <name evidence="2" type="ORF">JCGZ_03963</name>
</gene>
<sequence length="247" mass="26309">MKGMITGCDPACAISNRHADITVPDPIYDVGGTTGLDAVRDNTCVASGGLSDAGPHHSVSDYDSVGHKSDGDADLDMDVGSIDGLRASVSQLPEVPSSAYTSEMNTLGAIPDITIFEGERVPVSRNPLTPGTRPLQLLPLPGTEFPVDLAKARAGGSSTNTSAFWDLLDPPMHAQVIAAGFGYYAAGLRRTQPRFPPAMRYVLMERWNDYTHTFIFGFGEITLTPADYTAITGLRFDGSVAPLDARY</sequence>
<proteinExistence type="predicted"/>
<reference evidence="2 3" key="1">
    <citation type="journal article" date="2014" name="PLoS ONE">
        <title>Global Analysis of Gene Expression Profiles in Physic Nut (Jatropha curcas L.) Seedlings Exposed to Salt Stress.</title>
        <authorList>
            <person name="Zhang L."/>
            <person name="Zhang C."/>
            <person name="Wu P."/>
            <person name="Chen Y."/>
            <person name="Li M."/>
            <person name="Jiang H."/>
            <person name="Wu G."/>
        </authorList>
    </citation>
    <scope>NUCLEOTIDE SEQUENCE [LARGE SCALE GENOMIC DNA]</scope>
    <source>
        <strain evidence="3">cv. GZQX0401</strain>
        <tissue evidence="2">Young leaves</tissue>
    </source>
</reference>
<name>A0A067KZI7_JATCU</name>
<feature type="compositionally biased region" description="Basic and acidic residues" evidence="1">
    <location>
        <begin position="54"/>
        <end position="70"/>
    </location>
</feature>